<evidence type="ECO:0000313" key="3">
    <source>
        <dbReference type="Proteomes" id="UP000826651"/>
    </source>
</evidence>
<protein>
    <recommendedName>
        <fullName evidence="4">HNH endonuclease</fullName>
    </recommendedName>
</protein>
<keyword evidence="3" id="KW-1185">Reference proteome</keyword>
<evidence type="ECO:0008006" key="4">
    <source>
        <dbReference type="Google" id="ProtNLM"/>
    </source>
</evidence>
<accession>A0ABS7SCH4</accession>
<feature type="compositionally biased region" description="Polar residues" evidence="1">
    <location>
        <begin position="48"/>
        <end position="67"/>
    </location>
</feature>
<proteinExistence type="predicted"/>
<evidence type="ECO:0000256" key="1">
    <source>
        <dbReference type="SAM" id="MobiDB-lite"/>
    </source>
</evidence>
<sequence length="99" mass="11328">RQTELNHRVPYPIGPTSDDNLDPMCRRDHVLVTHGKFSYERAPDGTITWHTPTGHTYQRDPNGTLTKLSRDLHHPGSNGKTRYHTPDPRPIDPDEPPPF</sequence>
<feature type="non-terminal residue" evidence="2">
    <location>
        <position position="1"/>
    </location>
</feature>
<feature type="region of interest" description="Disordered" evidence="1">
    <location>
        <begin position="42"/>
        <end position="99"/>
    </location>
</feature>
<name>A0ABS7SCH4_9MICO</name>
<reference evidence="2 3" key="1">
    <citation type="submission" date="2021-04" db="EMBL/GenBank/DDBJ databases">
        <title>Ruania sp. nov., isolated from sandy soil of mangrove forest.</title>
        <authorList>
            <person name="Ge X."/>
            <person name="Huang R."/>
            <person name="Liu W."/>
        </authorList>
    </citation>
    <scope>NUCLEOTIDE SEQUENCE [LARGE SCALE GENOMIC DNA]</scope>
    <source>
        <strain evidence="2 3">N2-46</strain>
    </source>
</reference>
<gene>
    <name evidence="2" type="ORF">KCQ71_16545</name>
</gene>
<comment type="caution">
    <text evidence="2">The sequence shown here is derived from an EMBL/GenBank/DDBJ whole genome shotgun (WGS) entry which is preliminary data.</text>
</comment>
<feature type="region of interest" description="Disordered" evidence="1">
    <location>
        <begin position="1"/>
        <end position="24"/>
    </location>
</feature>
<dbReference type="EMBL" id="JAGSHT010000016">
    <property type="protein sequence ID" value="MBZ2197772.1"/>
    <property type="molecule type" value="Genomic_DNA"/>
</dbReference>
<organism evidence="2 3">
    <name type="scientific">Occultella gossypii</name>
    <dbReference type="NCBI Taxonomy" id="2800820"/>
    <lineage>
        <taxon>Bacteria</taxon>
        <taxon>Bacillati</taxon>
        <taxon>Actinomycetota</taxon>
        <taxon>Actinomycetes</taxon>
        <taxon>Micrococcales</taxon>
        <taxon>Ruaniaceae</taxon>
        <taxon>Occultella</taxon>
    </lineage>
</organism>
<evidence type="ECO:0000313" key="2">
    <source>
        <dbReference type="EMBL" id="MBZ2197772.1"/>
    </source>
</evidence>
<dbReference type="Proteomes" id="UP000826651">
    <property type="component" value="Unassembled WGS sequence"/>
</dbReference>